<feature type="region of interest" description="Disordered" evidence="1">
    <location>
        <begin position="67"/>
        <end position="91"/>
    </location>
</feature>
<keyword evidence="3" id="KW-1185">Reference proteome</keyword>
<protein>
    <submittedName>
        <fullName evidence="2">Uncharacterized protein</fullName>
    </submittedName>
</protein>
<dbReference type="Proteomes" id="UP000015354">
    <property type="component" value="Unassembled WGS sequence"/>
</dbReference>
<reference evidence="2 3" key="1">
    <citation type="journal article" date="2013" name="PLoS ONE">
        <title>Predicting the Proteins of Angomonas deanei, Strigomonas culicis and Their Respective Endosymbionts Reveals New Aspects of the Trypanosomatidae Family.</title>
        <authorList>
            <person name="Motta M.C."/>
            <person name="Martins A.C."/>
            <person name="de Souza S.S."/>
            <person name="Catta-Preta C.M."/>
            <person name="Silva R."/>
            <person name="Klein C.C."/>
            <person name="de Almeida L.G."/>
            <person name="de Lima Cunha O."/>
            <person name="Ciapina L.P."/>
            <person name="Brocchi M."/>
            <person name="Colabardini A.C."/>
            <person name="de Araujo Lima B."/>
            <person name="Machado C.R."/>
            <person name="de Almeida Soares C.M."/>
            <person name="Probst C.M."/>
            <person name="de Menezes C.B."/>
            <person name="Thompson C.E."/>
            <person name="Bartholomeu D.C."/>
            <person name="Gradia D.F."/>
            <person name="Pavoni D.P."/>
            <person name="Grisard E.C."/>
            <person name="Fantinatti-Garboggini F."/>
            <person name="Marchini F.K."/>
            <person name="Rodrigues-Luiz G.F."/>
            <person name="Wagner G."/>
            <person name="Goldman G.H."/>
            <person name="Fietto J.L."/>
            <person name="Elias M.C."/>
            <person name="Goldman M.H."/>
            <person name="Sagot M.F."/>
            <person name="Pereira M."/>
            <person name="Stoco P.H."/>
            <person name="de Mendonca-Neto R.P."/>
            <person name="Teixeira S.M."/>
            <person name="Maciel T.E."/>
            <person name="de Oliveira Mendes T.A."/>
            <person name="Urmenyi T.P."/>
            <person name="de Souza W."/>
            <person name="Schenkman S."/>
            <person name="de Vasconcelos A.T."/>
        </authorList>
    </citation>
    <scope>NUCLEOTIDE SEQUENCE [LARGE SCALE GENOMIC DNA]</scope>
</reference>
<evidence type="ECO:0000256" key="1">
    <source>
        <dbReference type="SAM" id="MobiDB-lite"/>
    </source>
</evidence>
<dbReference type="AlphaFoldDB" id="S9UUY5"/>
<sequence>MCLLLCLRYSFIRRLFLSPRPQTFASFSLSHLFFCSVSQTVDMGMQQLFTKKTTITSSRLLNHVCGDASSRNPLEPGVGAGRPPLHPRRAGVSVRHDRAVIEAGQQVCDGELAAARAYQSQLYQDSYANMAVPEKCLRDRHVRVGGGDDE</sequence>
<comment type="caution">
    <text evidence="2">The sequence shown here is derived from an EMBL/GenBank/DDBJ whole genome shotgun (WGS) entry which is preliminary data.</text>
</comment>
<accession>S9UUY5</accession>
<proteinExistence type="predicted"/>
<gene>
    <name evidence="2" type="ORF">STCU_10045</name>
</gene>
<organism evidence="2 3">
    <name type="scientific">Strigomonas culicis</name>
    <dbReference type="NCBI Taxonomy" id="28005"/>
    <lineage>
        <taxon>Eukaryota</taxon>
        <taxon>Discoba</taxon>
        <taxon>Euglenozoa</taxon>
        <taxon>Kinetoplastea</taxon>
        <taxon>Metakinetoplastina</taxon>
        <taxon>Trypanosomatida</taxon>
        <taxon>Trypanosomatidae</taxon>
        <taxon>Strigomonadinae</taxon>
        <taxon>Strigomonas</taxon>
    </lineage>
</organism>
<name>S9UUY5_9TRYP</name>
<dbReference type="EMBL" id="ATMH01009979">
    <property type="protein sequence ID" value="EPY18336.1"/>
    <property type="molecule type" value="Genomic_DNA"/>
</dbReference>
<evidence type="ECO:0000313" key="3">
    <source>
        <dbReference type="Proteomes" id="UP000015354"/>
    </source>
</evidence>
<evidence type="ECO:0000313" key="2">
    <source>
        <dbReference type="EMBL" id="EPY18336.1"/>
    </source>
</evidence>